<gene>
    <name evidence="3" type="ORF">DL762_010020</name>
</gene>
<comment type="caution">
    <text evidence="3">The sequence shown here is derived from an EMBL/GenBank/DDBJ whole genome shotgun (WGS) entry which is preliminary data.</text>
</comment>
<dbReference type="EMBL" id="QJNS01000703">
    <property type="protein sequence ID" value="RYO75482.1"/>
    <property type="molecule type" value="Genomic_DNA"/>
</dbReference>
<evidence type="ECO:0000313" key="4">
    <source>
        <dbReference type="Proteomes" id="UP000294003"/>
    </source>
</evidence>
<organism evidence="3 4">
    <name type="scientific">Monosporascus cannonballus</name>
    <dbReference type="NCBI Taxonomy" id="155416"/>
    <lineage>
        <taxon>Eukaryota</taxon>
        <taxon>Fungi</taxon>
        <taxon>Dikarya</taxon>
        <taxon>Ascomycota</taxon>
        <taxon>Pezizomycotina</taxon>
        <taxon>Sordariomycetes</taxon>
        <taxon>Xylariomycetidae</taxon>
        <taxon>Xylariales</taxon>
        <taxon>Xylariales incertae sedis</taxon>
        <taxon>Monosporascus</taxon>
    </lineage>
</organism>
<dbReference type="InterPro" id="IPR050358">
    <property type="entry name" value="RSE1/DDB1/CFT1"/>
</dbReference>
<dbReference type="Gene3D" id="2.130.10.10">
    <property type="entry name" value="YVTN repeat-like/Quinoprotein amine dehydrogenase"/>
    <property type="match status" value="2"/>
</dbReference>
<dbReference type="InterPro" id="IPR018846">
    <property type="entry name" value="Beta-prop_RSE1/DDB1/CPSF1_1st"/>
</dbReference>
<feature type="compositionally biased region" description="Basic and acidic residues" evidence="1">
    <location>
        <begin position="10"/>
        <end position="22"/>
    </location>
</feature>
<protein>
    <recommendedName>
        <fullName evidence="2">RSE1/DDB1/CPSF1 first beta-propeller domain-containing protein</fullName>
    </recommendedName>
</protein>
<dbReference type="PANTHER" id="PTHR10644">
    <property type="entry name" value="DNA REPAIR/RNA PROCESSING CPSF FAMILY"/>
    <property type="match status" value="1"/>
</dbReference>
<dbReference type="Proteomes" id="UP000294003">
    <property type="component" value="Unassembled WGS sequence"/>
</dbReference>
<reference evidence="3 4" key="1">
    <citation type="submission" date="2018-06" db="EMBL/GenBank/DDBJ databases">
        <title>Complete Genomes of Monosporascus.</title>
        <authorList>
            <person name="Robinson A.J."/>
            <person name="Natvig D.O."/>
        </authorList>
    </citation>
    <scope>NUCLEOTIDE SEQUENCE [LARGE SCALE GENOMIC DNA]</scope>
    <source>
        <strain evidence="3 4">CBS 609.92</strain>
    </source>
</reference>
<evidence type="ECO:0000259" key="2">
    <source>
        <dbReference type="Pfam" id="PF10433"/>
    </source>
</evidence>
<sequence length="1205" mass="133843">MGPSSAYATDHGDTGEDASVKTEEDDTEMTGVNSSNFVRQNIPGRFPRNLLILALENGMLLFLYVQQGPAGNWEFVSSQHPMPRNRLVHPGFHMTIDPSSSYLTLACVEDHFITFELESMENLRLQCMRGQRLNPVRSSRARGMSGIIHKIEYLHPSPENDYHVILLLIVVKDQTSRLVLYEWEQGDNLRRVFAGERGGHKLADEYRLPLLIIPLTVRNAFLIVTENLTATCTGILQGSPSFEPFELEDKLPSTEYHDGTVRPLWTSWSRPYREYQYHTDHDVLYLAREDGLLNLLDISEDPGVEVAYNMGSLECTIDSAFTCMYDTVGDVLIACGNCCPGTICSVEPRRQLERVGTIPNWSPAIDIAIACESTRETEELARDTRNTSLLDRRRSASRRSDRVFVSSGRGKLGGVTELRHGIQAKIGQVAESAIIHFSEDFEDIVEREHDTVPYDLSSRTLAAQDTDDAIIQVTTSSIVVVTSSEISHKSAQEIMGDSTATITYAAIQGNLVALAVHSQSGFAIRVLMTDGAMLSTKATYEVNGEVTCLALGSLAGEIAVFLGTLQAQAVRLATHTLNELGAPTIAPGSIEFGAGTLNASMDRRSSVSGPESVEALTSIISVNEGPQQTTLAVGTRSGHVFTIRMQAGGYEMYSHKFGASPAQVFPISGPGEPSLIMACNDFHLAMMTNFSTDDQPARFRSSHRVFPTDPNDPVAPSINSVTRIQRQIPEEVGTLNLAMISGNRILFTQLQRQPQPVPRHIPVGGTPTKVLYSSRLEALITVVSRSGIPSLHFLDMETGSDLSRPVKDSKDEKGERKFVDTDYIDCLGTPGTSIISLSDWRYQHGGRTWEWIVIAGKVRGDEGLLLVVSAEPERYHTAEGPSRRVRFWSRLKKVVEAPVWSVTTDEHGVFICFGLNIHYLQVNPADKKLRLVKEFELLSPAAWMQVVDGRLHAATTKHSLMILDYKGESTLGENQMVLLHSDPVARTGIHSIEVGSFLDKERLRSITMLSDNSCGVHGLWSTSSDDEPLKLVFQAQLEASVRRFARGHTRPPWELATHTPRFGCIQSARDTPDILGISLDGSLRHFALLKKEAWLFLRFIQNLAMASSTICPHTYPSVAHDDFDPEPQLSPKHRMHVDGDILQRCLDQRMLENLMSNPEHATRFRVFLQALVENQDMPTPQTSDDNAEYFKLAYRILEYYLAPVL</sequence>
<dbReference type="Pfam" id="PF10433">
    <property type="entry name" value="Beta-prop_RSE1_1st"/>
    <property type="match status" value="1"/>
</dbReference>
<proteinExistence type="predicted"/>
<name>A0ABY0GSC7_9PEZI</name>
<accession>A0ABY0GSC7</accession>
<dbReference type="InterPro" id="IPR015943">
    <property type="entry name" value="WD40/YVTN_repeat-like_dom_sf"/>
</dbReference>
<keyword evidence="4" id="KW-1185">Reference proteome</keyword>
<feature type="region of interest" description="Disordered" evidence="1">
    <location>
        <begin position="1"/>
        <end position="32"/>
    </location>
</feature>
<evidence type="ECO:0000256" key="1">
    <source>
        <dbReference type="SAM" id="MobiDB-lite"/>
    </source>
</evidence>
<feature type="domain" description="RSE1/DDB1/CPSF1 first beta-propeller" evidence="2">
    <location>
        <begin position="47"/>
        <end position="343"/>
    </location>
</feature>
<evidence type="ECO:0000313" key="3">
    <source>
        <dbReference type="EMBL" id="RYO75482.1"/>
    </source>
</evidence>